<organism evidence="1 2">
    <name type="scientific">Natrinema gari JCM 14663</name>
    <dbReference type="NCBI Taxonomy" id="1230459"/>
    <lineage>
        <taxon>Archaea</taxon>
        <taxon>Methanobacteriati</taxon>
        <taxon>Methanobacteriota</taxon>
        <taxon>Stenosarchaea group</taxon>
        <taxon>Halobacteria</taxon>
        <taxon>Halobacteriales</taxon>
        <taxon>Natrialbaceae</taxon>
        <taxon>Natrinema</taxon>
    </lineage>
</organism>
<dbReference type="InterPro" id="IPR010994">
    <property type="entry name" value="RuvA_2-like"/>
</dbReference>
<proteinExistence type="predicted"/>
<name>L9ZCF5_9EURY</name>
<sequence>MDFDERVLFESLIEINRVGEVTALNILEQIVVNTLDELTKEDLIDIDGINEDSVDKIWLYLRGFYDGATE</sequence>
<protein>
    <submittedName>
        <fullName evidence="1">Uncharacterized protein</fullName>
    </submittedName>
</protein>
<evidence type="ECO:0000313" key="1">
    <source>
        <dbReference type="EMBL" id="ELY83302.1"/>
    </source>
</evidence>
<accession>L9ZCF5</accession>
<reference evidence="1 2" key="1">
    <citation type="journal article" date="2014" name="PLoS Genet.">
        <title>Phylogenetically driven sequencing of extremely halophilic archaea reveals strategies for static and dynamic osmo-response.</title>
        <authorList>
            <person name="Becker E.A."/>
            <person name="Seitzer P.M."/>
            <person name="Tritt A."/>
            <person name="Larsen D."/>
            <person name="Krusor M."/>
            <person name="Yao A.I."/>
            <person name="Wu D."/>
            <person name="Madern D."/>
            <person name="Eisen J.A."/>
            <person name="Darling A.E."/>
            <person name="Facciotti M.T."/>
        </authorList>
    </citation>
    <scope>NUCLEOTIDE SEQUENCE [LARGE SCALE GENOMIC DNA]</scope>
    <source>
        <strain evidence="1 2">JCM 14663</strain>
    </source>
</reference>
<dbReference type="Gene3D" id="1.10.150.20">
    <property type="entry name" value="5' to 3' exonuclease, C-terminal subdomain"/>
    <property type="match status" value="1"/>
</dbReference>
<dbReference type="AlphaFoldDB" id="L9ZCF5"/>
<keyword evidence="2" id="KW-1185">Reference proteome</keyword>
<dbReference type="EMBL" id="AOIJ01000032">
    <property type="protein sequence ID" value="ELY83302.1"/>
    <property type="molecule type" value="Genomic_DNA"/>
</dbReference>
<dbReference type="Proteomes" id="UP000011592">
    <property type="component" value="Unassembled WGS sequence"/>
</dbReference>
<evidence type="ECO:0000313" key="2">
    <source>
        <dbReference type="Proteomes" id="UP000011592"/>
    </source>
</evidence>
<dbReference type="SUPFAM" id="SSF47781">
    <property type="entry name" value="RuvA domain 2-like"/>
    <property type="match status" value="1"/>
</dbReference>
<gene>
    <name evidence="1" type="ORF">C486_03028</name>
</gene>
<dbReference type="Pfam" id="PF14520">
    <property type="entry name" value="HHH_5"/>
    <property type="match status" value="1"/>
</dbReference>
<comment type="caution">
    <text evidence="1">The sequence shown here is derived from an EMBL/GenBank/DDBJ whole genome shotgun (WGS) entry which is preliminary data.</text>
</comment>